<evidence type="ECO:0000313" key="2">
    <source>
        <dbReference type="Proteomes" id="UP001165960"/>
    </source>
</evidence>
<organism evidence="1 2">
    <name type="scientific">Entomophthora muscae</name>
    <dbReference type="NCBI Taxonomy" id="34485"/>
    <lineage>
        <taxon>Eukaryota</taxon>
        <taxon>Fungi</taxon>
        <taxon>Fungi incertae sedis</taxon>
        <taxon>Zoopagomycota</taxon>
        <taxon>Entomophthoromycotina</taxon>
        <taxon>Entomophthoromycetes</taxon>
        <taxon>Entomophthorales</taxon>
        <taxon>Entomophthoraceae</taxon>
        <taxon>Entomophthora</taxon>
    </lineage>
</organism>
<sequence length="118" mass="13161">MIEEYPQQTLWALVRTSASDEEKCGKQYFDLLSQFTGNVSILNIVEDIKILSKALYIIANFPITGGPDIENQERQLGLIIETLTFSKPISIIMPIRAALSFSLPSTSSSEDLSNFTPF</sequence>
<gene>
    <name evidence="1" type="ORF">DSO57_1000621</name>
</gene>
<name>A0ACC2S0I1_9FUNG</name>
<dbReference type="Proteomes" id="UP001165960">
    <property type="component" value="Unassembled WGS sequence"/>
</dbReference>
<accession>A0ACC2S0I1</accession>
<dbReference type="EMBL" id="QTSX02006391">
    <property type="protein sequence ID" value="KAJ9055763.1"/>
    <property type="molecule type" value="Genomic_DNA"/>
</dbReference>
<comment type="caution">
    <text evidence="1">The sequence shown here is derived from an EMBL/GenBank/DDBJ whole genome shotgun (WGS) entry which is preliminary data.</text>
</comment>
<proteinExistence type="predicted"/>
<keyword evidence="2" id="KW-1185">Reference proteome</keyword>
<evidence type="ECO:0000313" key="1">
    <source>
        <dbReference type="EMBL" id="KAJ9055763.1"/>
    </source>
</evidence>
<reference evidence="1" key="1">
    <citation type="submission" date="2022-04" db="EMBL/GenBank/DDBJ databases">
        <title>Genome of the entomopathogenic fungus Entomophthora muscae.</title>
        <authorList>
            <person name="Elya C."/>
            <person name="Lovett B.R."/>
            <person name="Lee E."/>
            <person name="Macias A.M."/>
            <person name="Hajek A.E."/>
            <person name="De Bivort B.L."/>
            <person name="Kasson M.T."/>
            <person name="De Fine Licht H.H."/>
            <person name="Stajich J.E."/>
        </authorList>
    </citation>
    <scope>NUCLEOTIDE SEQUENCE</scope>
    <source>
        <strain evidence="1">Berkeley</strain>
    </source>
</reference>
<protein>
    <submittedName>
        <fullName evidence="1">Uncharacterized protein</fullName>
    </submittedName>
</protein>